<organism evidence="2 3">
    <name type="scientific">Truncatella angustata</name>
    <dbReference type="NCBI Taxonomy" id="152316"/>
    <lineage>
        <taxon>Eukaryota</taxon>
        <taxon>Fungi</taxon>
        <taxon>Dikarya</taxon>
        <taxon>Ascomycota</taxon>
        <taxon>Pezizomycotina</taxon>
        <taxon>Sordariomycetes</taxon>
        <taxon>Xylariomycetidae</taxon>
        <taxon>Amphisphaeriales</taxon>
        <taxon>Sporocadaceae</taxon>
        <taxon>Truncatella</taxon>
    </lineage>
</organism>
<reference evidence="2" key="1">
    <citation type="journal article" date="2021" name="Nat. Commun.">
        <title>Genetic determinants of endophytism in the Arabidopsis root mycobiome.</title>
        <authorList>
            <person name="Mesny F."/>
            <person name="Miyauchi S."/>
            <person name="Thiergart T."/>
            <person name="Pickel B."/>
            <person name="Atanasova L."/>
            <person name="Karlsson M."/>
            <person name="Huettel B."/>
            <person name="Barry K.W."/>
            <person name="Haridas S."/>
            <person name="Chen C."/>
            <person name="Bauer D."/>
            <person name="Andreopoulos W."/>
            <person name="Pangilinan J."/>
            <person name="LaButti K."/>
            <person name="Riley R."/>
            <person name="Lipzen A."/>
            <person name="Clum A."/>
            <person name="Drula E."/>
            <person name="Henrissat B."/>
            <person name="Kohler A."/>
            <person name="Grigoriev I.V."/>
            <person name="Martin F.M."/>
            <person name="Hacquard S."/>
        </authorList>
    </citation>
    <scope>NUCLEOTIDE SEQUENCE</scope>
    <source>
        <strain evidence="2">MPI-SDFR-AT-0073</strain>
    </source>
</reference>
<evidence type="ECO:0000256" key="1">
    <source>
        <dbReference type="SAM" id="MobiDB-lite"/>
    </source>
</evidence>
<keyword evidence="3" id="KW-1185">Reference proteome</keyword>
<dbReference type="RefSeq" id="XP_045962782.1">
    <property type="nucleotide sequence ID" value="XM_046099740.1"/>
</dbReference>
<dbReference type="GeneID" id="70128632"/>
<evidence type="ECO:0000313" key="3">
    <source>
        <dbReference type="Proteomes" id="UP000758603"/>
    </source>
</evidence>
<dbReference type="AlphaFoldDB" id="A0A9P9A1P5"/>
<proteinExistence type="predicted"/>
<dbReference type="EMBL" id="JAGPXC010000002">
    <property type="protein sequence ID" value="KAH6658548.1"/>
    <property type="molecule type" value="Genomic_DNA"/>
</dbReference>
<protein>
    <submittedName>
        <fullName evidence="2">Uncharacterized protein</fullName>
    </submittedName>
</protein>
<accession>A0A9P9A1P5</accession>
<dbReference type="Proteomes" id="UP000758603">
    <property type="component" value="Unassembled WGS sequence"/>
</dbReference>
<sequence>MDCTGALRQKHPYKFSGSAGALRQKHPYKFSGSAGAFGAKPLYKFSGNYAGALHHHMDCTGAFGAKHPYKFSGSTGAFGAKPLYKFSGSAGAFGAKPLYKFSGSTGAFGAKHPYKFSGSAGAFGKAPASPHGLTHTNSAAVLVLLGKHLHYHEALGAGCTRQTNDGGYGCNCGELMHGRAEPGARHPLAMLKPLVGEWSRSFLGGGGDSVDVQVAAEAAHAASTKCTAEGGDVLSCLVHVLALVPVALVSAIFPVSLAGRIGAGREQRSIAESLFDTWRTAATGKLVSADAGGADTHQMGQLPLEFSTNMKAIAVACVLRFEGGSVASDSWPIARGRNSQLGSGLDSLARFDAELVRMHIHASLHGTVYSCRQLALGLYHCAPREPSTPPPRQARRCEVTQGRDQT</sequence>
<gene>
    <name evidence="2" type="ORF">BKA67DRAFT_533698</name>
</gene>
<comment type="caution">
    <text evidence="2">The sequence shown here is derived from an EMBL/GenBank/DDBJ whole genome shotgun (WGS) entry which is preliminary data.</text>
</comment>
<name>A0A9P9A1P5_9PEZI</name>
<evidence type="ECO:0000313" key="2">
    <source>
        <dbReference type="EMBL" id="KAH6658548.1"/>
    </source>
</evidence>
<feature type="region of interest" description="Disordered" evidence="1">
    <location>
        <begin position="384"/>
        <end position="406"/>
    </location>
</feature>